<evidence type="ECO:0000259" key="10">
    <source>
        <dbReference type="PROSITE" id="PS50014"/>
    </source>
</evidence>
<dbReference type="GO" id="GO:0006338">
    <property type="term" value="P:chromatin remodeling"/>
    <property type="evidence" value="ECO:0007669"/>
    <property type="project" value="InterPro"/>
</dbReference>
<comment type="subcellular location">
    <subcellularLocation>
        <location evidence="1">Nucleus</location>
    </subcellularLocation>
</comment>
<evidence type="ECO:0000256" key="3">
    <source>
        <dbReference type="ARBA" id="ARBA00022853"/>
    </source>
</evidence>
<dbReference type="InterPro" id="IPR001487">
    <property type="entry name" value="Bromodomain"/>
</dbReference>
<keyword evidence="2" id="KW-0677">Repeat</keyword>
<evidence type="ECO:0000256" key="8">
    <source>
        <dbReference type="PROSITE-ProRule" id="PRU00035"/>
    </source>
</evidence>
<dbReference type="InterPro" id="IPR037382">
    <property type="entry name" value="Rsc/polybromo"/>
</dbReference>
<dbReference type="PANTHER" id="PTHR16062:SF21">
    <property type="entry name" value="CHROMATIN STRUCTURE-REMODELING COMPLEX SUBUNIT RSC1-RELATED"/>
    <property type="match status" value="1"/>
</dbReference>
<dbReference type="PROSITE" id="PS50014">
    <property type="entry name" value="BROMODOMAIN_2"/>
    <property type="match status" value="2"/>
</dbReference>
<evidence type="ECO:0000256" key="5">
    <source>
        <dbReference type="ARBA" id="ARBA00023117"/>
    </source>
</evidence>
<feature type="region of interest" description="Disordered" evidence="9">
    <location>
        <begin position="407"/>
        <end position="458"/>
    </location>
</feature>
<dbReference type="GO" id="GO:0006368">
    <property type="term" value="P:transcription elongation by RNA polymerase II"/>
    <property type="evidence" value="ECO:0007669"/>
    <property type="project" value="TreeGrafter"/>
</dbReference>
<comment type="caution">
    <text evidence="11">The sequence shown here is derived from an EMBL/GenBank/DDBJ whole genome shotgun (WGS) entry which is preliminary data.</text>
</comment>
<name>A0A5M8Q169_9LECA</name>
<evidence type="ECO:0000256" key="7">
    <source>
        <dbReference type="ARBA" id="ARBA00023242"/>
    </source>
</evidence>
<dbReference type="CDD" id="cd04369">
    <property type="entry name" value="Bromodomain"/>
    <property type="match status" value="1"/>
</dbReference>
<evidence type="ECO:0000313" key="12">
    <source>
        <dbReference type="Proteomes" id="UP000324767"/>
    </source>
</evidence>
<reference evidence="11 12" key="1">
    <citation type="submission" date="2019-09" db="EMBL/GenBank/DDBJ databases">
        <title>The hologenome of the rock-dwelling lichen Lasallia pustulata.</title>
        <authorList>
            <person name="Greshake Tzovaras B."/>
            <person name="Segers F."/>
            <person name="Bicker A."/>
            <person name="Dal Grande F."/>
            <person name="Otte J."/>
            <person name="Hankeln T."/>
            <person name="Schmitt I."/>
            <person name="Ebersberger I."/>
        </authorList>
    </citation>
    <scope>NUCLEOTIDE SEQUENCE [LARGE SCALE GENOMIC DNA]</scope>
    <source>
        <strain evidence="11">A1-1</strain>
    </source>
</reference>
<gene>
    <name evidence="11" type="ORF">FRX48_00556</name>
</gene>
<keyword evidence="4" id="KW-0805">Transcription regulation</keyword>
<dbReference type="Proteomes" id="UP000324767">
    <property type="component" value="Unassembled WGS sequence"/>
</dbReference>
<dbReference type="EMBL" id="VXIT01000001">
    <property type="protein sequence ID" value="KAA6415838.1"/>
    <property type="molecule type" value="Genomic_DNA"/>
</dbReference>
<evidence type="ECO:0000256" key="6">
    <source>
        <dbReference type="ARBA" id="ARBA00023163"/>
    </source>
</evidence>
<evidence type="ECO:0000256" key="2">
    <source>
        <dbReference type="ARBA" id="ARBA00022737"/>
    </source>
</evidence>
<feature type="domain" description="Bromo" evidence="10">
    <location>
        <begin position="53"/>
        <end position="123"/>
    </location>
</feature>
<keyword evidence="7" id="KW-0539">Nucleus</keyword>
<dbReference type="GO" id="GO:0016586">
    <property type="term" value="C:RSC-type complex"/>
    <property type="evidence" value="ECO:0007669"/>
    <property type="project" value="InterPro"/>
</dbReference>
<dbReference type="Pfam" id="PF22994">
    <property type="entry name" value="RSC4_Ig_like"/>
    <property type="match status" value="1"/>
</dbReference>
<dbReference type="OrthoDB" id="6017at2759"/>
<dbReference type="Pfam" id="PF00439">
    <property type="entry name" value="Bromodomain"/>
    <property type="match status" value="2"/>
</dbReference>
<dbReference type="GO" id="GO:0003682">
    <property type="term" value="F:chromatin binding"/>
    <property type="evidence" value="ECO:0007669"/>
    <property type="project" value="TreeGrafter"/>
</dbReference>
<dbReference type="InterPro" id="IPR054551">
    <property type="entry name" value="RSC4_Ig-like"/>
</dbReference>
<evidence type="ECO:0000256" key="4">
    <source>
        <dbReference type="ARBA" id="ARBA00023015"/>
    </source>
</evidence>
<feature type="compositionally biased region" description="Polar residues" evidence="9">
    <location>
        <begin position="482"/>
        <end position="499"/>
    </location>
</feature>
<proteinExistence type="predicted"/>
<evidence type="ECO:0000313" key="11">
    <source>
        <dbReference type="EMBL" id="KAA6415838.1"/>
    </source>
</evidence>
<dbReference type="FunFam" id="1.20.920.10:FF:000083">
    <property type="entry name" value="WGS project CABT00000000 data, contig 2.8"/>
    <property type="match status" value="1"/>
</dbReference>
<dbReference type="PRINTS" id="PR00503">
    <property type="entry name" value="BROMODOMAIN"/>
</dbReference>
<feature type="region of interest" description="Disordered" evidence="9">
    <location>
        <begin position="1"/>
        <end position="38"/>
    </location>
</feature>
<keyword evidence="5 8" id="KW-0103">Bromodomain</keyword>
<organism evidence="11 12">
    <name type="scientific">Lasallia pustulata</name>
    <dbReference type="NCBI Taxonomy" id="136370"/>
    <lineage>
        <taxon>Eukaryota</taxon>
        <taxon>Fungi</taxon>
        <taxon>Dikarya</taxon>
        <taxon>Ascomycota</taxon>
        <taxon>Pezizomycotina</taxon>
        <taxon>Lecanoromycetes</taxon>
        <taxon>OSLEUM clade</taxon>
        <taxon>Umbilicariomycetidae</taxon>
        <taxon>Umbilicariales</taxon>
        <taxon>Umbilicariaceae</taxon>
        <taxon>Lasallia</taxon>
    </lineage>
</organism>
<dbReference type="SUPFAM" id="SSF47370">
    <property type="entry name" value="Bromodomain"/>
    <property type="match status" value="2"/>
</dbReference>
<dbReference type="InterPro" id="IPR036427">
    <property type="entry name" value="Bromodomain-like_sf"/>
</dbReference>
<sequence length="684" mass="74761">MSSKRKAPAAASAEGESPDAKRRKLPTVEETPEGTTEAGLAFIAQIKQARDKRNHLISENFLTLPPKRDNPLYYQEVKLPIALDIIEGKLSRHEYPTMTPVESDLRRMVSNAKSFNEKSSDIFSDAEKIRKLVSSTMQKINPAYADKSYAPFATPIPDVKFEEIKKQVDIQDVDAEGETDPEVNEKPKRPITIIGPSSAIATNGRRASSTPAVQDAEDAGQSFDGNTFQQAQEKLMTELMKLENDDGQLISTDFLNLPPRQLQDYYRIIKRPVCLKGVQKLVRGIKGREKPTGVSFFKSWHAFESELNYIWNNAREYNEDESEIVKLAGQVEVYFRRRLVEAKRAVPEPAQPKVKLRMSARSPEPSQPKLKLHFGASKPQAPIANATAGVAVDDEALKRQQDLVKAGANGHGAAGDGASSRPGPRNPFGGSHSGSNSTPIPTLGQISRSASAASPPVTVNGVKSEVQAGQSPALGAVELRRNSSASNEAAQSPHPTTLSMPPPSSVTPRLPSGSPHPPTNMITTHAPPPHVPPIAFDSRWRQPGKDASDALITNLSISTHPGLKIDKHMQIDIAPSPTMTQQSVTINLPPSHYYLRIVPTIASNLAHRQSKLFVTAATQRLNRIPQRPEETDERRPVYEARVVPGVNRIEVEMIAGPARGAPKTGPGQDVELEKMTVFVNLLRA</sequence>
<feature type="region of interest" description="Disordered" evidence="9">
    <location>
        <begin position="348"/>
        <end position="372"/>
    </location>
</feature>
<dbReference type="PANTHER" id="PTHR16062">
    <property type="entry name" value="SWI/SNF-RELATED"/>
    <property type="match status" value="1"/>
</dbReference>
<dbReference type="Gene3D" id="1.20.920.10">
    <property type="entry name" value="Bromodomain-like"/>
    <property type="match status" value="2"/>
</dbReference>
<evidence type="ECO:0000256" key="9">
    <source>
        <dbReference type="SAM" id="MobiDB-lite"/>
    </source>
</evidence>
<feature type="compositionally biased region" description="Polar residues" evidence="9">
    <location>
        <begin position="433"/>
        <end position="452"/>
    </location>
</feature>
<keyword evidence="3" id="KW-0156">Chromatin regulator</keyword>
<accession>A0A5M8Q169</accession>
<feature type="domain" description="Bromo" evidence="10">
    <location>
        <begin position="260"/>
        <end position="325"/>
    </location>
</feature>
<evidence type="ECO:0000256" key="1">
    <source>
        <dbReference type="ARBA" id="ARBA00004123"/>
    </source>
</evidence>
<protein>
    <recommendedName>
        <fullName evidence="10">Bromo domain-containing protein</fullName>
    </recommendedName>
</protein>
<feature type="region of interest" description="Disordered" evidence="9">
    <location>
        <begin position="480"/>
        <end position="524"/>
    </location>
</feature>
<dbReference type="SMART" id="SM00297">
    <property type="entry name" value="BROMO"/>
    <property type="match status" value="2"/>
</dbReference>
<keyword evidence="6" id="KW-0804">Transcription</keyword>
<dbReference type="AlphaFoldDB" id="A0A5M8Q169"/>